<dbReference type="PANTHER" id="PTHR30332">
    <property type="entry name" value="PROBABLE GENERAL SECRETION PATHWAY PROTEIN D"/>
    <property type="match status" value="1"/>
</dbReference>
<dbReference type="InterPro" id="IPR032789">
    <property type="entry name" value="T2SS-T3SS_pil_N"/>
</dbReference>
<protein>
    <submittedName>
        <fullName evidence="5">Pilus assembly protein CpaC</fullName>
    </submittedName>
</protein>
<evidence type="ECO:0000313" key="6">
    <source>
        <dbReference type="Proteomes" id="UP000199233"/>
    </source>
</evidence>
<dbReference type="EMBL" id="FOFS01000008">
    <property type="protein sequence ID" value="SEQ57081.1"/>
    <property type="molecule type" value="Genomic_DNA"/>
</dbReference>
<dbReference type="Proteomes" id="UP000199233">
    <property type="component" value="Unassembled WGS sequence"/>
</dbReference>
<comment type="similarity">
    <text evidence="1">Belongs to the bacterial secretin family.</text>
</comment>
<accession>A0A1H9H411</accession>
<dbReference type="Pfam" id="PF00263">
    <property type="entry name" value="Secretin"/>
    <property type="match status" value="1"/>
</dbReference>
<evidence type="ECO:0000259" key="3">
    <source>
        <dbReference type="Pfam" id="PF00263"/>
    </source>
</evidence>
<evidence type="ECO:0000259" key="4">
    <source>
        <dbReference type="Pfam" id="PF13629"/>
    </source>
</evidence>
<feature type="domain" description="Type II/III secretion system secretin-like" evidence="3">
    <location>
        <begin position="252"/>
        <end position="415"/>
    </location>
</feature>
<gene>
    <name evidence="5" type="ORF">SAMN04488038_10814</name>
</gene>
<evidence type="ECO:0000313" key="5">
    <source>
        <dbReference type="EMBL" id="SEQ57081.1"/>
    </source>
</evidence>
<dbReference type="RefSeq" id="WP_093285750.1">
    <property type="nucleotide sequence ID" value="NZ_FOFS01000008.1"/>
</dbReference>
<dbReference type="InterPro" id="IPR004846">
    <property type="entry name" value="T2SS/T3SS_dom"/>
</dbReference>
<feature type="chain" id="PRO_5011508969" evidence="2">
    <location>
        <begin position="25"/>
        <end position="455"/>
    </location>
</feature>
<evidence type="ECO:0000256" key="1">
    <source>
        <dbReference type="RuleBase" id="RU004003"/>
    </source>
</evidence>
<dbReference type="OrthoDB" id="9775455at2"/>
<organism evidence="5 6">
    <name type="scientific">Solimonas aquatica</name>
    <dbReference type="NCBI Taxonomy" id="489703"/>
    <lineage>
        <taxon>Bacteria</taxon>
        <taxon>Pseudomonadati</taxon>
        <taxon>Pseudomonadota</taxon>
        <taxon>Gammaproteobacteria</taxon>
        <taxon>Nevskiales</taxon>
        <taxon>Nevskiaceae</taxon>
        <taxon>Solimonas</taxon>
    </lineage>
</organism>
<reference evidence="5 6" key="1">
    <citation type="submission" date="2016-10" db="EMBL/GenBank/DDBJ databases">
        <authorList>
            <person name="de Groot N.N."/>
        </authorList>
    </citation>
    <scope>NUCLEOTIDE SEQUENCE [LARGE SCALE GENOMIC DNA]</scope>
    <source>
        <strain evidence="5 6">DSM 25927</strain>
    </source>
</reference>
<dbReference type="AlphaFoldDB" id="A0A1H9H411"/>
<dbReference type="InterPro" id="IPR050810">
    <property type="entry name" value="Bact_Secretion_Sys_Channel"/>
</dbReference>
<feature type="signal peptide" evidence="2">
    <location>
        <begin position="1"/>
        <end position="24"/>
    </location>
</feature>
<dbReference type="GO" id="GO:0015627">
    <property type="term" value="C:type II protein secretion system complex"/>
    <property type="evidence" value="ECO:0007669"/>
    <property type="project" value="TreeGrafter"/>
</dbReference>
<keyword evidence="2" id="KW-0732">Signal</keyword>
<dbReference type="InterPro" id="IPR001775">
    <property type="entry name" value="GspD/PilQ"/>
</dbReference>
<feature type="domain" description="Pilus formation protein N-terminal" evidence="4">
    <location>
        <begin position="37"/>
        <end position="101"/>
    </location>
</feature>
<dbReference type="PANTHER" id="PTHR30332:SF17">
    <property type="entry name" value="TYPE IV PILIATION SYSTEM PROTEIN DR_0774-RELATED"/>
    <property type="match status" value="1"/>
</dbReference>
<evidence type="ECO:0000256" key="2">
    <source>
        <dbReference type="SAM" id="SignalP"/>
    </source>
</evidence>
<name>A0A1H9H411_9GAMM</name>
<dbReference type="PRINTS" id="PR00811">
    <property type="entry name" value="BCTERIALGSPD"/>
</dbReference>
<dbReference type="STRING" id="489703.SAMN04488038_10814"/>
<dbReference type="Pfam" id="PF13629">
    <property type="entry name" value="T2SS-T3SS_pil_N"/>
    <property type="match status" value="1"/>
</dbReference>
<dbReference type="GO" id="GO:0009306">
    <property type="term" value="P:protein secretion"/>
    <property type="evidence" value="ECO:0007669"/>
    <property type="project" value="InterPro"/>
</dbReference>
<keyword evidence="6" id="KW-1185">Reference proteome</keyword>
<sequence length="455" mass="47944">MNKLQTLIRTLLLLIVALSLPASAQQAGNGNPPLIIVEQGTHKLMRANAEVQRVAVGNPATADVSLVNRRDLLLAGKSIGITSLIVWIKGESQPRQYLVRVQLPVDPLKSQKPVDPELSQAIVDPGRGLEGQLPNLLAHRRAAIAASGGQKEAPIADASSVALESQVLTSVKIAEVSRKTLQRYGVNLMVNNGTAGTTSGILGSPGSYSSFDFKDGPGSAGIKGTLSRSLTDAFGLLITDSSSKITALIDLLEGRGLVRTLAEPSLLATSGQTASYLAGGEFPVPVTQGGTSGSGITVQYKEFGVRLSLTPTVLARDRIALKVAPEVSDLDFSAGIQISGVSVPALTVRRTDTSIELGDGETFVISGLISSNLTSNVNKVPWLGDLPVLGAFFKSTTLDRSDKELIMIVTPHLVRPLARDAKLPKLPGDQYSGKTPSFGHNVFLERGDFDSGFSR</sequence>
<proteinExistence type="inferred from homology"/>